<protein>
    <submittedName>
        <fullName evidence="3">Uncharacterized protein LOC110988821</fullName>
    </submittedName>
</protein>
<name>A0A8B7ZUB8_ACAPL</name>
<dbReference type="OrthoDB" id="10067103at2759"/>
<dbReference type="OMA" id="RRCTITH"/>
<gene>
    <name evidence="3" type="primary">LOC110988821</name>
</gene>
<dbReference type="GeneID" id="110988821"/>
<evidence type="ECO:0000313" key="2">
    <source>
        <dbReference type="Proteomes" id="UP000694845"/>
    </source>
</evidence>
<dbReference type="KEGG" id="aplc:110988821"/>
<dbReference type="Proteomes" id="UP000694845">
    <property type="component" value="Unplaced"/>
</dbReference>
<proteinExistence type="predicted"/>
<dbReference type="AlphaFoldDB" id="A0A8B7ZUB8"/>
<sequence length="205" mass="22859">MISVDNKNKLRISSATTAVDRRCTITHIFPSNDTPNYWDHDFPNPGYLITPAGYLMMSPPDPPQMTHDKNGRKAYSLPTQSGIKVINLGPHSKTSIASHASDSFPLIQESKKTCITILADRGSDFNVNHLMNELFRDLHLDVLLATTHCPGFSARNPIEHVWSVLTRASVSIYLLDHLPGKSNPAKEPDGNIRREKEREAFDSAL</sequence>
<evidence type="ECO:0000256" key="1">
    <source>
        <dbReference type="SAM" id="MobiDB-lite"/>
    </source>
</evidence>
<feature type="region of interest" description="Disordered" evidence="1">
    <location>
        <begin position="183"/>
        <end position="205"/>
    </location>
</feature>
<reference evidence="3" key="1">
    <citation type="submission" date="2025-08" db="UniProtKB">
        <authorList>
            <consortium name="RefSeq"/>
        </authorList>
    </citation>
    <scope>IDENTIFICATION</scope>
</reference>
<evidence type="ECO:0000313" key="3">
    <source>
        <dbReference type="RefSeq" id="XP_022108390.1"/>
    </source>
</evidence>
<keyword evidence="2" id="KW-1185">Reference proteome</keyword>
<dbReference type="RefSeq" id="XP_022108390.1">
    <property type="nucleotide sequence ID" value="XM_022252698.1"/>
</dbReference>
<organism evidence="2 3">
    <name type="scientific">Acanthaster planci</name>
    <name type="common">Crown-of-thorns starfish</name>
    <dbReference type="NCBI Taxonomy" id="133434"/>
    <lineage>
        <taxon>Eukaryota</taxon>
        <taxon>Metazoa</taxon>
        <taxon>Echinodermata</taxon>
        <taxon>Eleutherozoa</taxon>
        <taxon>Asterozoa</taxon>
        <taxon>Asteroidea</taxon>
        <taxon>Valvatacea</taxon>
        <taxon>Valvatida</taxon>
        <taxon>Acanthasteridae</taxon>
        <taxon>Acanthaster</taxon>
    </lineage>
</organism>
<feature type="compositionally biased region" description="Basic and acidic residues" evidence="1">
    <location>
        <begin position="184"/>
        <end position="205"/>
    </location>
</feature>
<accession>A0A8B7ZUB8</accession>